<dbReference type="Gene3D" id="3.20.20.450">
    <property type="entry name" value="EAL domain"/>
    <property type="match status" value="1"/>
</dbReference>
<dbReference type="PROSITE" id="PS50885">
    <property type="entry name" value="HAMP"/>
    <property type="match status" value="1"/>
</dbReference>
<dbReference type="InterPro" id="IPR029787">
    <property type="entry name" value="Nucleotide_cyclase"/>
</dbReference>
<dbReference type="EMBL" id="VIKS01000006">
    <property type="protein sequence ID" value="TQV87732.1"/>
    <property type="molecule type" value="Genomic_DNA"/>
</dbReference>
<dbReference type="Proteomes" id="UP000315439">
    <property type="component" value="Unassembled WGS sequence"/>
</dbReference>
<dbReference type="SMART" id="SM00052">
    <property type="entry name" value="EAL"/>
    <property type="match status" value="1"/>
</dbReference>
<dbReference type="SUPFAM" id="SSF55073">
    <property type="entry name" value="Nucleotide cyclase"/>
    <property type="match status" value="1"/>
</dbReference>
<comment type="cofactor">
    <cofactor evidence="1">
        <name>Mg(2+)</name>
        <dbReference type="ChEBI" id="CHEBI:18420"/>
    </cofactor>
</comment>
<dbReference type="InterPro" id="IPR035919">
    <property type="entry name" value="EAL_sf"/>
</dbReference>
<dbReference type="InterPro" id="IPR001633">
    <property type="entry name" value="EAL_dom"/>
</dbReference>
<dbReference type="PANTHER" id="PTHR33121:SF70">
    <property type="entry name" value="SIGNALING PROTEIN YKOW"/>
    <property type="match status" value="1"/>
</dbReference>
<dbReference type="InterPro" id="IPR003660">
    <property type="entry name" value="HAMP_dom"/>
</dbReference>
<dbReference type="PANTHER" id="PTHR33121">
    <property type="entry name" value="CYCLIC DI-GMP PHOSPHODIESTERASE PDEF"/>
    <property type="match status" value="1"/>
</dbReference>
<evidence type="ECO:0000259" key="3">
    <source>
        <dbReference type="PROSITE" id="PS50883"/>
    </source>
</evidence>
<dbReference type="NCBIfam" id="TIGR00254">
    <property type="entry name" value="GGDEF"/>
    <property type="match status" value="1"/>
</dbReference>
<dbReference type="PROSITE" id="PS50883">
    <property type="entry name" value="EAL"/>
    <property type="match status" value="1"/>
</dbReference>
<dbReference type="SMART" id="SM00267">
    <property type="entry name" value="GGDEF"/>
    <property type="match status" value="1"/>
</dbReference>
<dbReference type="OrthoDB" id="9804951at2"/>
<keyword evidence="2" id="KW-0472">Membrane</keyword>
<feature type="domain" description="GGDEF" evidence="5">
    <location>
        <begin position="287"/>
        <end position="420"/>
    </location>
</feature>
<reference evidence="6 7" key="1">
    <citation type="submission" date="2019-07" db="EMBL/GenBank/DDBJ databases">
        <title>Draft genome for Aliikangiella sp. M105.</title>
        <authorList>
            <person name="Wang G."/>
        </authorList>
    </citation>
    <scope>NUCLEOTIDE SEQUENCE [LARGE SCALE GENOMIC DNA]</scope>
    <source>
        <strain evidence="6 7">M105</strain>
    </source>
</reference>
<evidence type="ECO:0000256" key="1">
    <source>
        <dbReference type="ARBA" id="ARBA00001946"/>
    </source>
</evidence>
<evidence type="ECO:0000313" key="6">
    <source>
        <dbReference type="EMBL" id="TQV87732.1"/>
    </source>
</evidence>
<dbReference type="SUPFAM" id="SSF141868">
    <property type="entry name" value="EAL domain-like"/>
    <property type="match status" value="1"/>
</dbReference>
<dbReference type="CDD" id="cd01948">
    <property type="entry name" value="EAL"/>
    <property type="match status" value="1"/>
</dbReference>
<dbReference type="FunFam" id="3.30.70.270:FF:000001">
    <property type="entry name" value="Diguanylate cyclase domain protein"/>
    <property type="match status" value="1"/>
</dbReference>
<feature type="transmembrane region" description="Helical" evidence="2">
    <location>
        <begin position="20"/>
        <end position="44"/>
    </location>
</feature>
<evidence type="ECO:0000313" key="7">
    <source>
        <dbReference type="Proteomes" id="UP000315439"/>
    </source>
</evidence>
<keyword evidence="7" id="KW-1185">Reference proteome</keyword>
<dbReference type="PROSITE" id="PS50887">
    <property type="entry name" value="GGDEF"/>
    <property type="match status" value="1"/>
</dbReference>
<feature type="transmembrane region" description="Helical" evidence="2">
    <location>
        <begin position="173"/>
        <end position="193"/>
    </location>
</feature>
<dbReference type="InterPro" id="IPR050706">
    <property type="entry name" value="Cyclic-di-GMP_PDE-like"/>
</dbReference>
<feature type="domain" description="EAL" evidence="3">
    <location>
        <begin position="429"/>
        <end position="678"/>
    </location>
</feature>
<keyword evidence="2" id="KW-0812">Transmembrane</keyword>
<gene>
    <name evidence="6" type="ORF">FLL46_10120</name>
</gene>
<dbReference type="Gene3D" id="6.10.340.10">
    <property type="match status" value="1"/>
</dbReference>
<proteinExistence type="predicted"/>
<evidence type="ECO:0000259" key="4">
    <source>
        <dbReference type="PROSITE" id="PS50885"/>
    </source>
</evidence>
<dbReference type="AlphaFoldDB" id="A0A545UE35"/>
<dbReference type="Gene3D" id="3.30.70.270">
    <property type="match status" value="1"/>
</dbReference>
<keyword evidence="2" id="KW-1133">Transmembrane helix</keyword>
<dbReference type="GO" id="GO:0016020">
    <property type="term" value="C:membrane"/>
    <property type="evidence" value="ECO:0007669"/>
    <property type="project" value="InterPro"/>
</dbReference>
<dbReference type="CDD" id="cd01949">
    <property type="entry name" value="GGDEF"/>
    <property type="match status" value="1"/>
</dbReference>
<dbReference type="InterPro" id="IPR043128">
    <property type="entry name" value="Rev_trsase/Diguanyl_cyclase"/>
</dbReference>
<sequence>MKKLMSSTFRDKVHSLTWRQVFHGMWVALLVGGFIYIIEVLFLVKGIREQSVRTQEQILDLAESPSAASAWMLDNRLADETLQGLLAIEMVLASEIQLRNNSNFSMKKRFGKTQLSSFESNFHRSFEDLAHSERLLHGPDVAVEMYGDDVIGKLIVTFDTHLITRNFVNQIQVSFWTSIIRSLLLAVVLGIVFNRFLTRPILQIGNALKSVNPDDPGIRQVRVPKGHDKGELFFLVERFNRMLVNLDMSRRRLLKLATRDPLTGLPNRALIYEELRANIRRARMSQSVFSIYFLDLDRFKNINDSMGHASGDQLLCLLAKALQNSLPENARVGRLGGDEFVIICELVDDNRQCTELAKSVLATVNQPVILNNVTVETSCSIGIASYPKHGNDVDSLIRHADIAMYHAKSQGVNRYSYFDPVMTEQSEARFKIETQLREAIDKQQFQLFLQPKMSAKNETVVGCEGLIRWSIDNVIISPAEFIPIAEENQMIIPIGYWVIEEACRMIASWSQQNIAIKMSVNVSPIQLQDPRFLKRVSEIVEQYSGVAHYLEFEITESSLMTNLDKVMGLFIELRKLGIKIAIDDFGTGYSSLAYLRQLELDTLKIDRSFVIDIPDDYAIPASILALASQLGLKTVAEGVETHEQLLWLAENGCDVIQGYYYSAPLPRAAFEKKYLKNRRQDHTHSMETAG</sequence>
<dbReference type="GO" id="GO:0007165">
    <property type="term" value="P:signal transduction"/>
    <property type="evidence" value="ECO:0007669"/>
    <property type="project" value="InterPro"/>
</dbReference>
<organism evidence="6 7">
    <name type="scientific">Aliikangiella coralliicola</name>
    <dbReference type="NCBI Taxonomy" id="2592383"/>
    <lineage>
        <taxon>Bacteria</taxon>
        <taxon>Pseudomonadati</taxon>
        <taxon>Pseudomonadota</taxon>
        <taxon>Gammaproteobacteria</taxon>
        <taxon>Oceanospirillales</taxon>
        <taxon>Pleioneaceae</taxon>
        <taxon>Aliikangiella</taxon>
    </lineage>
</organism>
<accession>A0A545UE35</accession>
<feature type="domain" description="HAMP" evidence="4">
    <location>
        <begin position="195"/>
        <end position="251"/>
    </location>
</feature>
<comment type="caution">
    <text evidence="6">The sequence shown here is derived from an EMBL/GenBank/DDBJ whole genome shotgun (WGS) entry which is preliminary data.</text>
</comment>
<dbReference type="GO" id="GO:0071111">
    <property type="term" value="F:cyclic-guanylate-specific phosphodiesterase activity"/>
    <property type="evidence" value="ECO:0007669"/>
    <property type="project" value="InterPro"/>
</dbReference>
<dbReference type="Pfam" id="PF00563">
    <property type="entry name" value="EAL"/>
    <property type="match status" value="1"/>
</dbReference>
<dbReference type="InterPro" id="IPR000160">
    <property type="entry name" value="GGDEF_dom"/>
</dbReference>
<name>A0A545UE35_9GAMM</name>
<evidence type="ECO:0000256" key="2">
    <source>
        <dbReference type="SAM" id="Phobius"/>
    </source>
</evidence>
<dbReference type="Pfam" id="PF00990">
    <property type="entry name" value="GGDEF"/>
    <property type="match status" value="1"/>
</dbReference>
<protein>
    <submittedName>
        <fullName evidence="6">EAL domain-containing protein</fullName>
    </submittedName>
</protein>
<evidence type="ECO:0000259" key="5">
    <source>
        <dbReference type="PROSITE" id="PS50887"/>
    </source>
</evidence>